<protein>
    <recommendedName>
        <fullName evidence="2">KOW domain-containing protein</fullName>
    </recommendedName>
</protein>
<reference evidence="1" key="1">
    <citation type="submission" date="2015-04" db="EMBL/GenBank/DDBJ databases">
        <title>The genome sequence of the plant pathogenic Rhizarian Plasmodiophora brassicae reveals insights in its biotrophic life cycle and the origin of chitin synthesis.</title>
        <authorList>
            <person name="Schwelm A."/>
            <person name="Fogelqvist J."/>
            <person name="Knaust A."/>
            <person name="Julke S."/>
            <person name="Lilja T."/>
            <person name="Dhandapani V."/>
            <person name="Bonilla-Rosso G."/>
            <person name="Karlsson M."/>
            <person name="Shevchenko A."/>
            <person name="Choi S.R."/>
            <person name="Kim H.G."/>
            <person name="Park J.Y."/>
            <person name="Lim Y.P."/>
            <person name="Ludwig-Muller J."/>
            <person name="Dixelius C."/>
        </authorList>
    </citation>
    <scope>NUCLEOTIDE SEQUENCE</scope>
    <source>
        <tissue evidence="1">Potato root galls</tissue>
    </source>
</reference>
<evidence type="ECO:0008006" key="2">
    <source>
        <dbReference type="Google" id="ProtNLM"/>
    </source>
</evidence>
<dbReference type="AlphaFoldDB" id="A0A0H5R5M3"/>
<name>A0A0H5R5M3_9EUKA</name>
<proteinExistence type="predicted"/>
<evidence type="ECO:0000313" key="1">
    <source>
        <dbReference type="EMBL" id="CRZ09161.1"/>
    </source>
</evidence>
<organism evidence="1">
    <name type="scientific">Spongospora subterranea</name>
    <dbReference type="NCBI Taxonomy" id="70186"/>
    <lineage>
        <taxon>Eukaryota</taxon>
        <taxon>Sar</taxon>
        <taxon>Rhizaria</taxon>
        <taxon>Endomyxa</taxon>
        <taxon>Phytomyxea</taxon>
        <taxon>Plasmodiophorida</taxon>
        <taxon>Plasmodiophoridae</taxon>
        <taxon>Spongospora</taxon>
    </lineage>
</organism>
<accession>A0A0H5R5M3</accession>
<dbReference type="EMBL" id="HACM01008719">
    <property type="protein sequence ID" value="CRZ09161.1"/>
    <property type="molecule type" value="Transcribed_RNA"/>
</dbReference>
<sequence>MAASGNSFADPGATASINVESWLNQRVFIRKGRYVGHLGHVTDFYHGKFRVLVGDDTVNKNASQLEIFDPSQHLSTLEIPGLLKTSRTGGKAAPSLIGSRVRILTGKFNGYCGFVSKGGNGYFAVEIEGGMGDPSATVMKRSSELVILSGSSKLNSGEVSSTTGEDVRKAAVILLNLMRPDSPAQKNICREPDACDTIEGCSTHC</sequence>